<feature type="transmembrane region" description="Helical" evidence="8">
    <location>
        <begin position="238"/>
        <end position="256"/>
    </location>
</feature>
<feature type="transmembrane region" description="Helical" evidence="8">
    <location>
        <begin position="268"/>
        <end position="287"/>
    </location>
</feature>
<accession>A0A226E5A0</accession>
<evidence type="ECO:0000256" key="3">
    <source>
        <dbReference type="ARBA" id="ARBA00022597"/>
    </source>
</evidence>
<keyword evidence="10" id="KW-1185">Reference proteome</keyword>
<dbReference type="Pfam" id="PF04142">
    <property type="entry name" value="Nuc_sug_transp"/>
    <property type="match status" value="1"/>
</dbReference>
<feature type="transmembrane region" description="Helical" evidence="8">
    <location>
        <begin position="319"/>
        <end position="338"/>
    </location>
</feature>
<dbReference type="SUPFAM" id="SSF103481">
    <property type="entry name" value="Multidrug resistance efflux transporter EmrE"/>
    <property type="match status" value="1"/>
</dbReference>
<feature type="region of interest" description="Disordered" evidence="7">
    <location>
        <begin position="1"/>
        <end position="24"/>
    </location>
</feature>
<dbReference type="OMA" id="RNFGGWA"/>
<reference evidence="9 10" key="1">
    <citation type="submission" date="2015-12" db="EMBL/GenBank/DDBJ databases">
        <title>The genome of Folsomia candida.</title>
        <authorList>
            <person name="Faddeeva A."/>
            <person name="Derks M.F."/>
            <person name="Anvar Y."/>
            <person name="Smit S."/>
            <person name="Van Straalen N."/>
            <person name="Roelofs D."/>
        </authorList>
    </citation>
    <scope>NUCLEOTIDE SEQUENCE [LARGE SCALE GENOMIC DNA]</scope>
    <source>
        <strain evidence="9 10">VU population</strain>
        <tissue evidence="9">Whole body</tissue>
    </source>
</reference>
<evidence type="ECO:0000256" key="5">
    <source>
        <dbReference type="ARBA" id="ARBA00022989"/>
    </source>
</evidence>
<comment type="subcellular location">
    <subcellularLocation>
        <location evidence="1">Membrane</location>
        <topology evidence="1">Multi-pass membrane protein</topology>
    </subcellularLocation>
</comment>
<dbReference type="NCBIfam" id="TIGR00803">
    <property type="entry name" value="nst"/>
    <property type="match status" value="1"/>
</dbReference>
<comment type="similarity">
    <text evidence="2">Belongs to the nucleotide-sugar transporter family. SLC35A subfamily.</text>
</comment>
<dbReference type="STRING" id="158441.A0A226E5A0"/>
<evidence type="ECO:0000256" key="1">
    <source>
        <dbReference type="ARBA" id="ARBA00004141"/>
    </source>
</evidence>
<organism evidence="9 10">
    <name type="scientific">Folsomia candida</name>
    <name type="common">Springtail</name>
    <dbReference type="NCBI Taxonomy" id="158441"/>
    <lineage>
        <taxon>Eukaryota</taxon>
        <taxon>Metazoa</taxon>
        <taxon>Ecdysozoa</taxon>
        <taxon>Arthropoda</taxon>
        <taxon>Hexapoda</taxon>
        <taxon>Collembola</taxon>
        <taxon>Entomobryomorpha</taxon>
        <taxon>Isotomoidea</taxon>
        <taxon>Isotomidae</taxon>
        <taxon>Proisotominae</taxon>
        <taxon>Folsomia</taxon>
    </lineage>
</organism>
<dbReference type="OrthoDB" id="408493at2759"/>
<evidence type="ECO:0000313" key="10">
    <source>
        <dbReference type="Proteomes" id="UP000198287"/>
    </source>
</evidence>
<dbReference type="GO" id="GO:0000139">
    <property type="term" value="C:Golgi membrane"/>
    <property type="evidence" value="ECO:0007669"/>
    <property type="project" value="InterPro"/>
</dbReference>
<evidence type="ECO:0000256" key="2">
    <source>
        <dbReference type="ARBA" id="ARBA00009976"/>
    </source>
</evidence>
<dbReference type="InterPro" id="IPR037185">
    <property type="entry name" value="EmrE-like"/>
</dbReference>
<proteinExistence type="inferred from homology"/>
<dbReference type="Proteomes" id="UP000198287">
    <property type="component" value="Unassembled WGS sequence"/>
</dbReference>
<dbReference type="PANTHER" id="PTHR10231">
    <property type="entry name" value="NUCLEOTIDE-SUGAR TRANSMEMBRANE TRANSPORTER"/>
    <property type="match status" value="1"/>
</dbReference>
<feature type="transmembrane region" description="Helical" evidence="8">
    <location>
        <begin position="158"/>
        <end position="178"/>
    </location>
</feature>
<evidence type="ECO:0000256" key="4">
    <source>
        <dbReference type="ARBA" id="ARBA00022692"/>
    </source>
</evidence>
<keyword evidence="4 8" id="KW-0812">Transmembrane</keyword>
<dbReference type="InterPro" id="IPR007271">
    <property type="entry name" value="Nuc_sug_transpt"/>
</dbReference>
<gene>
    <name evidence="9" type="ORF">Fcan01_12777</name>
</gene>
<dbReference type="EMBL" id="LNIX01000006">
    <property type="protein sequence ID" value="OXA52478.1"/>
    <property type="molecule type" value="Genomic_DNA"/>
</dbReference>
<evidence type="ECO:0000256" key="7">
    <source>
        <dbReference type="SAM" id="MobiDB-lite"/>
    </source>
</evidence>
<keyword evidence="6 8" id="KW-0472">Membrane</keyword>
<comment type="caution">
    <text evidence="9">The sequence shown here is derived from an EMBL/GenBank/DDBJ whole genome shotgun (WGS) entry which is preliminary data.</text>
</comment>
<keyword evidence="3" id="KW-0813">Transport</keyword>
<dbReference type="GO" id="GO:0015165">
    <property type="term" value="F:pyrimidine nucleotide-sugar transmembrane transporter activity"/>
    <property type="evidence" value="ECO:0007669"/>
    <property type="project" value="InterPro"/>
</dbReference>
<keyword evidence="5 8" id="KW-1133">Transmembrane helix</keyword>
<evidence type="ECO:0000256" key="8">
    <source>
        <dbReference type="SAM" id="Phobius"/>
    </source>
</evidence>
<protein>
    <submittedName>
        <fullName evidence="9">UDP-N-acetylglucosamine transporter</fullName>
    </submittedName>
</protein>
<name>A0A226E5A0_FOLCA</name>
<sequence>MDKTEHQYPLLDKSESNMQDHGSKSNHRLKYLSLVTLIVQNAALALSMRYARTRQGHMFMSSTAVLNSEIVKLFICLYAVYWESNSSVPKWIHTLRSIIINQPMDTLKVCIPSMVYVVQNNLLYVAASHLDAATYQVTYQLKILTTAIFSIIILRRKLILTQWTALLLLVVGVIMVQLAQTDEKSSSLKTEAGEQNRVVGFVAAIAACCLSGFAGIYFEKILKGSDISVWMRNVQLSLCSIPFAIITCGLNDMTAISEKGYFYGYDLFIIYVVVLQAGGGLVVAMVVKYADNILKGFATSLAIIVSCVASVIFFEFHVTLQFCLGTMVVIVSIFLYGYQPPTKGKQPSLIVKV</sequence>
<keyword evidence="3" id="KW-0762">Sugar transport</keyword>
<feature type="transmembrane region" description="Helical" evidence="8">
    <location>
        <begin position="294"/>
        <end position="313"/>
    </location>
</feature>
<evidence type="ECO:0000313" key="9">
    <source>
        <dbReference type="EMBL" id="OXA52478.1"/>
    </source>
</evidence>
<dbReference type="PIRSF" id="PIRSF005799">
    <property type="entry name" value="UDP-gal_transpt"/>
    <property type="match status" value="1"/>
</dbReference>
<dbReference type="AlphaFoldDB" id="A0A226E5A0"/>
<feature type="transmembrane region" description="Helical" evidence="8">
    <location>
        <begin position="198"/>
        <end position="218"/>
    </location>
</feature>
<evidence type="ECO:0000256" key="6">
    <source>
        <dbReference type="ARBA" id="ARBA00023136"/>
    </source>
</evidence>